<sequence>IAIDFITRLLTSYNLVFKIFYNTILVVIDRFIKYAEIILFRNNYIILELVQIILDYVVRYYRLF</sequence>
<keyword evidence="2" id="KW-1185">Reference proteome</keyword>
<proteinExistence type="predicted"/>
<reference evidence="1 2" key="1">
    <citation type="journal article" date="2018" name="Front. Microbiol.">
        <title>Genome-Wide Analysis of Corynespora cassiicola Leaf Fall Disease Putative Effectors.</title>
        <authorList>
            <person name="Lopez D."/>
            <person name="Ribeiro S."/>
            <person name="Label P."/>
            <person name="Fumanal B."/>
            <person name="Venisse J.S."/>
            <person name="Kohler A."/>
            <person name="de Oliveira R.R."/>
            <person name="Labutti K."/>
            <person name="Lipzen A."/>
            <person name="Lail K."/>
            <person name="Bauer D."/>
            <person name="Ohm R.A."/>
            <person name="Barry K.W."/>
            <person name="Spatafora J."/>
            <person name="Grigoriev I.V."/>
            <person name="Martin F.M."/>
            <person name="Pujade-Renaud V."/>
        </authorList>
    </citation>
    <scope>NUCLEOTIDE SEQUENCE [LARGE SCALE GENOMIC DNA]</scope>
    <source>
        <strain evidence="1 2">Philippines</strain>
    </source>
</reference>
<evidence type="ECO:0000313" key="1">
    <source>
        <dbReference type="EMBL" id="PSN66564.1"/>
    </source>
</evidence>
<organism evidence="1 2">
    <name type="scientific">Corynespora cassiicola Philippines</name>
    <dbReference type="NCBI Taxonomy" id="1448308"/>
    <lineage>
        <taxon>Eukaryota</taxon>
        <taxon>Fungi</taxon>
        <taxon>Dikarya</taxon>
        <taxon>Ascomycota</taxon>
        <taxon>Pezizomycotina</taxon>
        <taxon>Dothideomycetes</taxon>
        <taxon>Pleosporomycetidae</taxon>
        <taxon>Pleosporales</taxon>
        <taxon>Corynesporascaceae</taxon>
        <taxon>Corynespora</taxon>
    </lineage>
</organism>
<dbReference type="OrthoDB" id="3689183at2759"/>
<dbReference type="STRING" id="1448308.A0A2T2NMA5"/>
<dbReference type="AlphaFoldDB" id="A0A2T2NMA5"/>
<accession>A0A2T2NMA5</accession>
<dbReference type="Proteomes" id="UP000240883">
    <property type="component" value="Unassembled WGS sequence"/>
</dbReference>
<protein>
    <submittedName>
        <fullName evidence="1">Uncharacterized protein</fullName>
    </submittedName>
</protein>
<name>A0A2T2NMA5_CORCC</name>
<dbReference type="EMBL" id="KZ678136">
    <property type="protein sequence ID" value="PSN66564.1"/>
    <property type="molecule type" value="Genomic_DNA"/>
</dbReference>
<feature type="non-terminal residue" evidence="1">
    <location>
        <position position="1"/>
    </location>
</feature>
<gene>
    <name evidence="1" type="ORF">BS50DRAFT_494969</name>
</gene>
<evidence type="ECO:0000313" key="2">
    <source>
        <dbReference type="Proteomes" id="UP000240883"/>
    </source>
</evidence>